<evidence type="ECO:0000256" key="1">
    <source>
        <dbReference type="SAM" id="MobiDB-lite"/>
    </source>
</evidence>
<feature type="compositionally biased region" description="Basic and acidic residues" evidence="1">
    <location>
        <begin position="280"/>
        <end position="291"/>
    </location>
</feature>
<dbReference type="AlphaFoldDB" id="A0A9P0D5I6"/>
<dbReference type="EMBL" id="OV651817">
    <property type="protein sequence ID" value="CAH1110612.1"/>
    <property type="molecule type" value="Genomic_DNA"/>
</dbReference>
<dbReference type="OrthoDB" id="6778907at2759"/>
<feature type="compositionally biased region" description="Basic and acidic residues" evidence="1">
    <location>
        <begin position="305"/>
        <end position="316"/>
    </location>
</feature>
<accession>A0A9P0D5I6</accession>
<name>A0A9P0D5I6_9CUCU</name>
<evidence type="ECO:0000313" key="3">
    <source>
        <dbReference type="Proteomes" id="UP001153636"/>
    </source>
</evidence>
<reference evidence="2" key="1">
    <citation type="submission" date="2022-01" db="EMBL/GenBank/DDBJ databases">
        <authorList>
            <person name="King R."/>
        </authorList>
    </citation>
    <scope>NUCLEOTIDE SEQUENCE</scope>
</reference>
<dbReference type="PANTHER" id="PTHR10773:SF19">
    <property type="match status" value="1"/>
</dbReference>
<keyword evidence="3" id="KW-1185">Reference proteome</keyword>
<gene>
    <name evidence="2" type="ORF">PSYICH_LOCUS11723</name>
</gene>
<protein>
    <submittedName>
        <fullName evidence="2">Uncharacterized protein</fullName>
    </submittedName>
</protein>
<evidence type="ECO:0000313" key="2">
    <source>
        <dbReference type="EMBL" id="CAH1110612.1"/>
    </source>
</evidence>
<proteinExistence type="predicted"/>
<sequence>MYSNRPKRLQFLRSYVDDASIRSESKYIDKDTSEPLIQQALRCANSSSVPSLDPCSQEHSSVVTNEPILDNTGESLGMLLQDNVPKNAAYYNTESNTKININGNDKDASTPIVQHISALIQQDSSSVNSSSALSLIPCLQEFSEIINPILVDTGESIGMLLQDNVTKNAAYHNIELDTIIKNNGNDEDASAPIVQPITAPLIQQDLSSVNSSSPLSLNPCLQEQFSDIINDSILVNTGKSSAIDNNMLHLKHNKIFADEPSTSERIWNKNYIMMEDSDDSVKDKLYEKESSDSSSEGEPISTDLKLQKRKIENDKSKNKKIKFKNMHFSQDSDNIHINENNTIGNSKRIQKGETRLVRNERKTKRNLGDQYLTKTNKIIPQRKCRDLHECRLKCSKRLEDEVRKTILNEYWSMGSFNKRVAYIATLVSTREKETTRAKKTDKKHKNRSVSHTYHLRINGQLTKVCKKCFLLTFDESNKFLTNVIKKKEYSLSGITLEDRRGKGVPYNKTSEEALDLVKNHVSALPSYKSHYCRKQTENKFLPSHYTLTRIYEEYKKWIPETMTPVSRRIYEDVFRSMKIKIKNPKKDNCAKCDKIHMQHKNTSDTVKKQTFENDLNKHQTDAKYAYESKKKDIQEALHDKSKSVFTFDLQQFLPLLIFKRQSFL</sequence>
<dbReference type="PANTHER" id="PTHR10773">
    <property type="entry name" value="DNA-DIRECTED RNA POLYMERASES I, II, AND III SUBUNIT RPABC2"/>
    <property type="match status" value="1"/>
</dbReference>
<feature type="region of interest" description="Disordered" evidence="1">
    <location>
        <begin position="280"/>
        <end position="317"/>
    </location>
</feature>
<feature type="compositionally biased region" description="Low complexity" evidence="1">
    <location>
        <begin position="292"/>
        <end position="301"/>
    </location>
</feature>
<dbReference type="Proteomes" id="UP001153636">
    <property type="component" value="Chromosome 5"/>
</dbReference>
<organism evidence="2 3">
    <name type="scientific">Psylliodes chrysocephalus</name>
    <dbReference type="NCBI Taxonomy" id="3402493"/>
    <lineage>
        <taxon>Eukaryota</taxon>
        <taxon>Metazoa</taxon>
        <taxon>Ecdysozoa</taxon>
        <taxon>Arthropoda</taxon>
        <taxon>Hexapoda</taxon>
        <taxon>Insecta</taxon>
        <taxon>Pterygota</taxon>
        <taxon>Neoptera</taxon>
        <taxon>Endopterygota</taxon>
        <taxon>Coleoptera</taxon>
        <taxon>Polyphaga</taxon>
        <taxon>Cucujiformia</taxon>
        <taxon>Chrysomeloidea</taxon>
        <taxon>Chrysomelidae</taxon>
        <taxon>Galerucinae</taxon>
        <taxon>Alticini</taxon>
        <taxon>Psylliodes</taxon>
    </lineage>
</organism>